<feature type="region of interest" description="Disordered" evidence="3">
    <location>
        <begin position="74"/>
        <end position="98"/>
    </location>
</feature>
<evidence type="ECO:0000313" key="5">
    <source>
        <dbReference type="EMBL" id="KAG5575087.1"/>
    </source>
</evidence>
<dbReference type="Pfam" id="PF15613">
    <property type="entry name" value="WSD"/>
    <property type="match status" value="1"/>
</dbReference>
<dbReference type="InterPro" id="IPR028941">
    <property type="entry name" value="WHIM2_dom"/>
</dbReference>
<accession>A0A9J5WIG0</accession>
<feature type="domain" description="DDT" evidence="4">
    <location>
        <begin position="321"/>
        <end position="380"/>
    </location>
</feature>
<dbReference type="AlphaFoldDB" id="A0A9J5WIG0"/>
<dbReference type="OrthoDB" id="6159439at2759"/>
<name>A0A9J5WIG0_SOLCO</name>
<dbReference type="GO" id="GO:0005634">
    <property type="term" value="C:nucleus"/>
    <property type="evidence" value="ECO:0007669"/>
    <property type="project" value="UniProtKB-SubCell"/>
</dbReference>
<sequence length="1101" mass="123509">MAAKKKKQNQISKKSGKKKQQQQQFLSEDDYRLRLQEGLYSPDYILAKIFRKDGPTLGDEFDILPSNAFSRLKKGSRISGQARQENQGATKRRKVSVPATMHRQALCESNPPVKKHGTGKGLITKDVSVKKHSAGKRLMTEKSATLRNHGMGKGLMTVWRATNPHAGDIPSGVGFGESAEERKKKLLQRQSILRKIEKKLQDKKKIGVKCRKAENKRIEKQKMPRKEKCELALEWSKCQEGLPIKKRKCQHEFTQLGSLVDDEELELMELEAGPNSLTCCTHFASNGLRGCSLCKGLLPKFPPNSVIMKLPLYERPWDSSPELAKKLFKVFHFLCTYAARIDICSFTIDEFAQAFHEKDSLILGQVHLAFLRLLLADVEIQLNKGFIHQASRSCNFLGLVHSIEHEEFSLELWISSLNALTWTEILRQVLVAAGFGSKRGRVPGEALCKERSLMAKYGLTRGTLKGELFSILLIKGTDGMKVHELAKLQSILELNLAATTIQLEDLISSTLSSDITLFEKISSSGYRLRINPSSQESEICFSDSEGDDAEVISGYIRDNSECESRELVRAESERSYHQFENRNSLSTVDTEIDESYSGEAWLLGLMEGEYSDLGIEEKLNALVALVDLLVAASSITEKTLKIGGKEVPTHPGIDKFCLQDPMPSAVECAPATIHHASGGKIKRSSAKSSYLTGHAQSHNGQLSNQDPTVSLELQPVDSSVSVSKLYEKNKSPRTSKNAKELKPGDELHPMQSIFLGSDRRYNRYWIFLGPCNELDPGHRRIYFESSEDGHWEVIDTEESLCSLSAALDRRGIREALLVASLEKRETFLCQAMSNVLNDSGDSQSPQCGRSFSREDSSSSAISDVDNLSLVEVHNGSIGPKVPVGRKGEHQQDKWNIAQAFDTWIWKSFYCNLAAVKRGKRSYLDSLARCEQCHDLYWRDEKHCRICHTTFELDFDLEEKYAIHTATCRQNLDPDKLSKHKILPSELQSLKAAIHAIESVMPEDALIGAWRRSSHNLWIKRLRRASTLSEILQVLADFVTAINEDWLYESGHTLGLNYDPEEIIASFSSMPRTSSAVAFWLVKLDALIAPHLESVPISTLQV</sequence>
<dbReference type="PANTHER" id="PTHR36968">
    <property type="entry name" value="HOMEOBOX-DDT DOMAIN PROTEIN RLT2"/>
    <property type="match status" value="1"/>
</dbReference>
<feature type="compositionally biased region" description="Basic residues" evidence="3">
    <location>
        <begin position="1"/>
        <end position="20"/>
    </location>
</feature>
<evidence type="ECO:0000259" key="4">
    <source>
        <dbReference type="PROSITE" id="PS50827"/>
    </source>
</evidence>
<feature type="region of interest" description="Disordered" evidence="3">
    <location>
        <begin position="687"/>
        <end position="706"/>
    </location>
</feature>
<evidence type="ECO:0000256" key="1">
    <source>
        <dbReference type="ARBA" id="ARBA00004123"/>
    </source>
</evidence>
<dbReference type="PROSITE" id="PS50827">
    <property type="entry name" value="DDT"/>
    <property type="match status" value="1"/>
</dbReference>
<dbReference type="InterPro" id="IPR044977">
    <property type="entry name" value="RLT1-3"/>
</dbReference>
<feature type="region of interest" description="Disordered" evidence="3">
    <location>
        <begin position="838"/>
        <end position="859"/>
    </location>
</feature>
<dbReference type="Proteomes" id="UP000824120">
    <property type="component" value="Chromosome 11"/>
</dbReference>
<evidence type="ECO:0000256" key="2">
    <source>
        <dbReference type="ARBA" id="ARBA00023242"/>
    </source>
</evidence>
<dbReference type="SMART" id="SM00571">
    <property type="entry name" value="DDT"/>
    <property type="match status" value="1"/>
</dbReference>
<gene>
    <name evidence="5" type="ORF">H5410_055221</name>
</gene>
<keyword evidence="6" id="KW-1185">Reference proteome</keyword>
<comment type="caution">
    <text evidence="5">The sequence shown here is derived from an EMBL/GenBank/DDBJ whole genome shotgun (WGS) entry which is preliminary data.</text>
</comment>
<dbReference type="EMBL" id="JACXVP010000011">
    <property type="protein sequence ID" value="KAG5575087.1"/>
    <property type="molecule type" value="Genomic_DNA"/>
</dbReference>
<feature type="region of interest" description="Disordered" evidence="3">
    <location>
        <begin position="722"/>
        <end position="744"/>
    </location>
</feature>
<dbReference type="PANTHER" id="PTHR36968:SF8">
    <property type="entry name" value="HOMEOBOX-DDT DOMAIN PROTEIN RLT3 ISOFORM X1"/>
    <property type="match status" value="1"/>
</dbReference>
<keyword evidence="2" id="KW-0539">Nucleus</keyword>
<feature type="compositionally biased region" description="Polar residues" evidence="3">
    <location>
        <begin position="838"/>
        <end position="849"/>
    </location>
</feature>
<feature type="region of interest" description="Disordered" evidence="3">
    <location>
        <begin position="1"/>
        <end position="25"/>
    </location>
</feature>
<dbReference type="GO" id="GO:0006357">
    <property type="term" value="P:regulation of transcription by RNA polymerase II"/>
    <property type="evidence" value="ECO:0007669"/>
    <property type="project" value="InterPro"/>
</dbReference>
<organism evidence="5 6">
    <name type="scientific">Solanum commersonii</name>
    <name type="common">Commerson's wild potato</name>
    <name type="synonym">Commerson's nightshade</name>
    <dbReference type="NCBI Taxonomy" id="4109"/>
    <lineage>
        <taxon>Eukaryota</taxon>
        <taxon>Viridiplantae</taxon>
        <taxon>Streptophyta</taxon>
        <taxon>Embryophyta</taxon>
        <taxon>Tracheophyta</taxon>
        <taxon>Spermatophyta</taxon>
        <taxon>Magnoliopsida</taxon>
        <taxon>eudicotyledons</taxon>
        <taxon>Gunneridae</taxon>
        <taxon>Pentapetalae</taxon>
        <taxon>asterids</taxon>
        <taxon>lamiids</taxon>
        <taxon>Solanales</taxon>
        <taxon>Solanaceae</taxon>
        <taxon>Solanoideae</taxon>
        <taxon>Solaneae</taxon>
        <taxon>Solanum</taxon>
    </lineage>
</organism>
<dbReference type="InterPro" id="IPR028942">
    <property type="entry name" value="WHIM1_dom"/>
</dbReference>
<reference evidence="5 6" key="1">
    <citation type="submission" date="2020-09" db="EMBL/GenBank/DDBJ databases">
        <title>De no assembly of potato wild relative species, Solanum commersonii.</title>
        <authorList>
            <person name="Cho K."/>
        </authorList>
    </citation>
    <scope>NUCLEOTIDE SEQUENCE [LARGE SCALE GENOMIC DNA]</scope>
    <source>
        <strain evidence="5">LZ3.2</strain>
        <tissue evidence="5">Leaf</tissue>
    </source>
</reference>
<dbReference type="Pfam" id="PF15612">
    <property type="entry name" value="WHIM1"/>
    <property type="match status" value="1"/>
</dbReference>
<protein>
    <recommendedName>
        <fullName evidence="4">DDT domain-containing protein</fullName>
    </recommendedName>
</protein>
<evidence type="ECO:0000256" key="3">
    <source>
        <dbReference type="SAM" id="MobiDB-lite"/>
    </source>
</evidence>
<comment type="subcellular location">
    <subcellularLocation>
        <location evidence="1">Nucleus</location>
    </subcellularLocation>
</comment>
<dbReference type="Pfam" id="PF02791">
    <property type="entry name" value="DDT"/>
    <property type="match status" value="1"/>
</dbReference>
<evidence type="ECO:0000313" key="6">
    <source>
        <dbReference type="Proteomes" id="UP000824120"/>
    </source>
</evidence>
<dbReference type="InterPro" id="IPR018501">
    <property type="entry name" value="DDT_dom"/>
</dbReference>
<proteinExistence type="predicted"/>
<feature type="compositionally biased region" description="Polar residues" evidence="3">
    <location>
        <begin position="78"/>
        <end position="89"/>
    </location>
</feature>